<gene>
    <name evidence="1" type="ORF">SVUK_LOCUS20848</name>
</gene>
<evidence type="ECO:0000313" key="2">
    <source>
        <dbReference type="Proteomes" id="UP000270094"/>
    </source>
</evidence>
<dbReference type="Proteomes" id="UP000270094">
    <property type="component" value="Unassembled WGS sequence"/>
</dbReference>
<reference evidence="1 2" key="1">
    <citation type="submission" date="2018-11" db="EMBL/GenBank/DDBJ databases">
        <authorList>
            <consortium name="Pathogen Informatics"/>
        </authorList>
    </citation>
    <scope>NUCLEOTIDE SEQUENCE [LARGE SCALE GENOMIC DNA]</scope>
</reference>
<accession>A0A3P7JJI1</accession>
<protein>
    <submittedName>
        <fullName evidence="1">Uncharacterized protein</fullName>
    </submittedName>
</protein>
<feature type="non-terminal residue" evidence="1">
    <location>
        <position position="54"/>
    </location>
</feature>
<proteinExistence type="predicted"/>
<evidence type="ECO:0000313" key="1">
    <source>
        <dbReference type="EMBL" id="VDM85850.1"/>
    </source>
</evidence>
<name>A0A3P7JJI1_STRVU</name>
<keyword evidence="2" id="KW-1185">Reference proteome</keyword>
<organism evidence="1 2">
    <name type="scientific">Strongylus vulgaris</name>
    <name type="common">Blood worm</name>
    <dbReference type="NCBI Taxonomy" id="40348"/>
    <lineage>
        <taxon>Eukaryota</taxon>
        <taxon>Metazoa</taxon>
        <taxon>Ecdysozoa</taxon>
        <taxon>Nematoda</taxon>
        <taxon>Chromadorea</taxon>
        <taxon>Rhabditida</taxon>
        <taxon>Rhabditina</taxon>
        <taxon>Rhabditomorpha</taxon>
        <taxon>Strongyloidea</taxon>
        <taxon>Strongylidae</taxon>
        <taxon>Strongylus</taxon>
    </lineage>
</organism>
<sequence length="54" mass="6304">MRRTDDRWTLRTLKWIPREVVSRETTDQMGDVARMDQLNSQLVTSNGSGPREGR</sequence>
<dbReference type="AlphaFoldDB" id="A0A3P7JJI1"/>
<dbReference type="EMBL" id="UYYB01146224">
    <property type="protein sequence ID" value="VDM85850.1"/>
    <property type="molecule type" value="Genomic_DNA"/>
</dbReference>